<dbReference type="EMBL" id="AP023356">
    <property type="protein sequence ID" value="BCJ46006.1"/>
    <property type="molecule type" value="Genomic_DNA"/>
</dbReference>
<dbReference type="PANTHER" id="PTHR38015">
    <property type="entry name" value="BLR6086 PROTEIN"/>
    <property type="match status" value="1"/>
</dbReference>
<dbReference type="InterPro" id="IPR051729">
    <property type="entry name" value="Opine/Lysopine_DH"/>
</dbReference>
<organism evidence="2 3">
    <name type="scientific">Actinoplanes ianthinogenes</name>
    <dbReference type="NCBI Taxonomy" id="122358"/>
    <lineage>
        <taxon>Bacteria</taxon>
        <taxon>Bacillati</taxon>
        <taxon>Actinomycetota</taxon>
        <taxon>Actinomycetes</taxon>
        <taxon>Micromonosporales</taxon>
        <taxon>Micromonosporaceae</taxon>
        <taxon>Actinoplanes</taxon>
    </lineage>
</organism>
<reference evidence="2 3" key="1">
    <citation type="submission" date="2020-08" db="EMBL/GenBank/DDBJ databases">
        <title>Whole genome shotgun sequence of Actinoplanes ianthinogenes NBRC 13996.</title>
        <authorList>
            <person name="Komaki H."/>
            <person name="Tamura T."/>
        </authorList>
    </citation>
    <scope>NUCLEOTIDE SEQUENCE [LARGE SCALE GENOMIC DNA]</scope>
    <source>
        <strain evidence="2 3">NBRC 13996</strain>
    </source>
</reference>
<protein>
    <submittedName>
        <fullName evidence="2">Octopine dehydrogenase</fullName>
    </submittedName>
</protein>
<dbReference type="InterPro" id="IPR036291">
    <property type="entry name" value="NAD(P)-bd_dom_sf"/>
</dbReference>
<gene>
    <name evidence="2" type="ORF">Aiant_66630</name>
</gene>
<dbReference type="InterPro" id="IPR013328">
    <property type="entry name" value="6PGD_dom2"/>
</dbReference>
<dbReference type="Gene3D" id="1.10.1040.10">
    <property type="entry name" value="N-(1-d-carboxylethyl)-l-norvaline Dehydrogenase, domain 2"/>
    <property type="match status" value="1"/>
</dbReference>
<dbReference type="Gene3D" id="3.40.50.720">
    <property type="entry name" value="NAD(P)-binding Rossmann-like Domain"/>
    <property type="match status" value="1"/>
</dbReference>
<dbReference type="Pfam" id="PF02317">
    <property type="entry name" value="Octopine_DH"/>
    <property type="match status" value="1"/>
</dbReference>
<dbReference type="SUPFAM" id="SSF51735">
    <property type="entry name" value="NAD(P)-binding Rossmann-fold domains"/>
    <property type="match status" value="1"/>
</dbReference>
<accession>A0ABN6CLX9</accession>
<name>A0ABN6CLX9_9ACTN</name>
<dbReference type="InterPro" id="IPR008927">
    <property type="entry name" value="6-PGluconate_DH-like_C_sf"/>
</dbReference>
<feature type="domain" description="Opine dehydrogenase" evidence="1">
    <location>
        <begin position="185"/>
        <end position="329"/>
    </location>
</feature>
<evidence type="ECO:0000313" key="3">
    <source>
        <dbReference type="Proteomes" id="UP000676967"/>
    </source>
</evidence>
<dbReference type="Proteomes" id="UP000676967">
    <property type="component" value="Chromosome"/>
</dbReference>
<dbReference type="RefSeq" id="WP_212846579.1">
    <property type="nucleotide sequence ID" value="NZ_AP023356.1"/>
</dbReference>
<proteinExistence type="predicted"/>
<evidence type="ECO:0000313" key="2">
    <source>
        <dbReference type="EMBL" id="BCJ46006.1"/>
    </source>
</evidence>
<dbReference type="SUPFAM" id="SSF48179">
    <property type="entry name" value="6-phosphogluconate dehydrogenase C-terminal domain-like"/>
    <property type="match status" value="1"/>
</dbReference>
<evidence type="ECO:0000259" key="1">
    <source>
        <dbReference type="Pfam" id="PF02317"/>
    </source>
</evidence>
<dbReference type="InterPro" id="IPR003421">
    <property type="entry name" value="Opine_DH"/>
</dbReference>
<keyword evidence="3" id="KW-1185">Reference proteome</keyword>
<sequence>MNVTVMGSGNGGLAVGFDWGRHGHRVALYSGAAHPDNLAAVRANGGIASEGLLEGFVPVGYCGSDVAAAMDGAQVVLAVAPAFATEEFGRVLAPHLRAGMIVVVCPGSCGGALAFKRAAGLAVHDDDVVVGETSTLPYAARSDGAGTVHVFHKFDSGLFAAAVPRSGSGRLLACLRQVYPSISEATTVFQTSLQNGNPVIHPAVTLMNAALLERTDGDFRFYEDGVTRSVGRVMQAVDAERLAIAAAFGVKVVAEPDLGVMQGYMTESNYSTGYSRAPGFRGIKAPATIDSRYLTEDVGYSLVFFTDLARRLGVPTPTMDAIIDLTSVVLARDLRADGARTMSSLGLDQLSTDQLLAL</sequence>
<dbReference type="PANTHER" id="PTHR38015:SF1">
    <property type="entry name" value="OPINE DEHYDROGENASE DOMAIN-CONTAINING PROTEIN"/>
    <property type="match status" value="1"/>
</dbReference>